<proteinExistence type="predicted"/>
<dbReference type="Proteomes" id="UP001175271">
    <property type="component" value="Unassembled WGS sequence"/>
</dbReference>
<organism evidence="1 3">
    <name type="scientific">Steinernema hermaphroditum</name>
    <dbReference type="NCBI Taxonomy" id="289476"/>
    <lineage>
        <taxon>Eukaryota</taxon>
        <taxon>Metazoa</taxon>
        <taxon>Ecdysozoa</taxon>
        <taxon>Nematoda</taxon>
        <taxon>Chromadorea</taxon>
        <taxon>Rhabditida</taxon>
        <taxon>Tylenchina</taxon>
        <taxon>Panagrolaimomorpha</taxon>
        <taxon>Strongyloidoidea</taxon>
        <taxon>Steinernematidae</taxon>
        <taxon>Steinernema</taxon>
    </lineage>
</organism>
<dbReference type="EMBL" id="JAUCMV010000004">
    <property type="protein sequence ID" value="KAK0401155.1"/>
    <property type="molecule type" value="Genomic_DNA"/>
</dbReference>
<comment type="caution">
    <text evidence="1">The sequence shown here is derived from an EMBL/GenBank/DDBJ whole genome shotgun (WGS) entry which is preliminary data.</text>
</comment>
<name>A0AA39H8F3_9BILA</name>
<reference evidence="1" key="1">
    <citation type="submission" date="2023-06" db="EMBL/GenBank/DDBJ databases">
        <title>Genomic analysis of the entomopathogenic nematode Steinernema hermaphroditum.</title>
        <authorList>
            <person name="Schwarz E.M."/>
            <person name="Heppert J.K."/>
            <person name="Baniya A."/>
            <person name="Schwartz H.T."/>
            <person name="Tan C.-H."/>
            <person name="Antoshechkin I."/>
            <person name="Sternberg P.W."/>
            <person name="Goodrich-Blair H."/>
            <person name="Dillman A.R."/>
        </authorList>
    </citation>
    <scope>NUCLEOTIDE SEQUENCE</scope>
    <source>
        <strain evidence="1">PS9179</strain>
        <tissue evidence="1">Whole animal</tissue>
    </source>
</reference>
<evidence type="ECO:0000313" key="1">
    <source>
        <dbReference type="EMBL" id="KAK0401155.1"/>
    </source>
</evidence>
<evidence type="ECO:0000313" key="2">
    <source>
        <dbReference type="EMBL" id="KAK0401177.1"/>
    </source>
</evidence>
<sequence length="99" mass="11228">MSIFVSAAISYARSLRWKGCTRSLNSVLLRGVITPVARSSETNLLPNVMVLFSHLSHWILRDVGVKICVRGSRKLKASTVFWSECDVLGVRDRTWPYFN</sequence>
<dbReference type="EMBL" id="JAUCMV010000004">
    <property type="protein sequence ID" value="KAK0401177.1"/>
    <property type="molecule type" value="Genomic_DNA"/>
</dbReference>
<protein>
    <submittedName>
        <fullName evidence="1">Uncharacterized protein</fullName>
    </submittedName>
</protein>
<accession>A0AA39H8F3</accession>
<evidence type="ECO:0000313" key="3">
    <source>
        <dbReference type="Proteomes" id="UP001175271"/>
    </source>
</evidence>
<keyword evidence="3" id="KW-1185">Reference proteome</keyword>
<gene>
    <name evidence="1" type="ORF">QR680_015618</name>
    <name evidence="2" type="ORF">QR680_015628</name>
</gene>
<dbReference type="AlphaFoldDB" id="A0AA39H8F3"/>